<dbReference type="Proteomes" id="UP001281761">
    <property type="component" value="Unassembled WGS sequence"/>
</dbReference>
<name>A0ABQ9XC78_9EUKA</name>
<keyword evidence="2" id="KW-1185">Reference proteome</keyword>
<evidence type="ECO:0000313" key="1">
    <source>
        <dbReference type="EMBL" id="KAK2950113.1"/>
    </source>
</evidence>
<sequence>MLLNGVERWYFLLISSIADRTHSKQHFEKCILFWSATRRSTWTSTSLDTTSFPFSFVGLSTSVVRRSHCDLAFRSACPHYRLCPLVPSSALNLCFGGMCRAGSADPNVCGRRAAFLAHPNRVVIPSECSHSAIEDSSACPPLSHCSFLEGNASMDGE</sequence>
<proteinExistence type="predicted"/>
<accession>A0ABQ9XC78</accession>
<comment type="caution">
    <text evidence="1">The sequence shown here is derived from an EMBL/GenBank/DDBJ whole genome shotgun (WGS) entry which is preliminary data.</text>
</comment>
<gene>
    <name evidence="1" type="ORF">BLNAU_14915</name>
</gene>
<protein>
    <submittedName>
        <fullName evidence="1">Uncharacterized protein</fullName>
    </submittedName>
</protein>
<dbReference type="EMBL" id="JARBJD010000142">
    <property type="protein sequence ID" value="KAK2950113.1"/>
    <property type="molecule type" value="Genomic_DNA"/>
</dbReference>
<reference evidence="1 2" key="1">
    <citation type="journal article" date="2022" name="bioRxiv">
        <title>Genomics of Preaxostyla Flagellates Illuminates Evolutionary Transitions and the Path Towards Mitochondrial Loss.</title>
        <authorList>
            <person name="Novak L.V.F."/>
            <person name="Treitli S.C."/>
            <person name="Pyrih J."/>
            <person name="Halakuc P."/>
            <person name="Pipaliya S.V."/>
            <person name="Vacek V."/>
            <person name="Brzon O."/>
            <person name="Soukal P."/>
            <person name="Eme L."/>
            <person name="Dacks J.B."/>
            <person name="Karnkowska A."/>
            <person name="Elias M."/>
            <person name="Hampl V."/>
        </authorList>
    </citation>
    <scope>NUCLEOTIDE SEQUENCE [LARGE SCALE GENOMIC DNA]</scope>
    <source>
        <strain evidence="1">NAU3</strain>
        <tissue evidence="1">Gut</tissue>
    </source>
</reference>
<organism evidence="1 2">
    <name type="scientific">Blattamonas nauphoetae</name>
    <dbReference type="NCBI Taxonomy" id="2049346"/>
    <lineage>
        <taxon>Eukaryota</taxon>
        <taxon>Metamonada</taxon>
        <taxon>Preaxostyla</taxon>
        <taxon>Oxymonadida</taxon>
        <taxon>Blattamonas</taxon>
    </lineage>
</organism>
<evidence type="ECO:0000313" key="2">
    <source>
        <dbReference type="Proteomes" id="UP001281761"/>
    </source>
</evidence>